<dbReference type="Proteomes" id="UP000053989">
    <property type="component" value="Unassembled WGS sequence"/>
</dbReference>
<dbReference type="OrthoDB" id="2505969at2759"/>
<accession>A0A0C3DAZ6</accession>
<dbReference type="HOGENOM" id="CLU_2489532_0_0_1"/>
<reference evidence="1 2" key="1">
    <citation type="submission" date="2014-04" db="EMBL/GenBank/DDBJ databases">
        <authorList>
            <consortium name="DOE Joint Genome Institute"/>
            <person name="Kuo A."/>
            <person name="Kohler A."/>
            <person name="Nagy L.G."/>
            <person name="Floudas D."/>
            <person name="Copeland A."/>
            <person name="Barry K.W."/>
            <person name="Cichocki N."/>
            <person name="Veneault-Fourrey C."/>
            <person name="LaButti K."/>
            <person name="Lindquist E.A."/>
            <person name="Lipzen A."/>
            <person name="Lundell T."/>
            <person name="Morin E."/>
            <person name="Murat C."/>
            <person name="Sun H."/>
            <person name="Tunlid A."/>
            <person name="Henrissat B."/>
            <person name="Grigoriev I.V."/>
            <person name="Hibbett D.S."/>
            <person name="Martin F."/>
            <person name="Nordberg H.P."/>
            <person name="Cantor M.N."/>
            <person name="Hua S.X."/>
        </authorList>
    </citation>
    <scope>NUCLEOTIDE SEQUENCE [LARGE SCALE GENOMIC DNA]</scope>
    <source>
        <strain evidence="1 2">Foug A</strain>
    </source>
</reference>
<protein>
    <submittedName>
        <fullName evidence="1">Uncharacterized protein</fullName>
    </submittedName>
</protein>
<organism evidence="1 2">
    <name type="scientific">Scleroderma citrinum Foug A</name>
    <dbReference type="NCBI Taxonomy" id="1036808"/>
    <lineage>
        <taxon>Eukaryota</taxon>
        <taxon>Fungi</taxon>
        <taxon>Dikarya</taxon>
        <taxon>Basidiomycota</taxon>
        <taxon>Agaricomycotina</taxon>
        <taxon>Agaricomycetes</taxon>
        <taxon>Agaricomycetidae</taxon>
        <taxon>Boletales</taxon>
        <taxon>Sclerodermatineae</taxon>
        <taxon>Sclerodermataceae</taxon>
        <taxon>Scleroderma</taxon>
    </lineage>
</organism>
<proteinExistence type="predicted"/>
<evidence type="ECO:0000313" key="1">
    <source>
        <dbReference type="EMBL" id="KIM53554.1"/>
    </source>
</evidence>
<dbReference type="AlphaFoldDB" id="A0A0C3DAZ6"/>
<sequence length="87" mass="10328">HASHFHYVQYLELHFNQWDADKYAELSHFLFNNYQQALRIISANTVDLDAYCTLHPNENLDFELWVAEELAYLQAVESELKQDALRV</sequence>
<gene>
    <name evidence="1" type="ORF">SCLCIDRAFT_88086</name>
</gene>
<evidence type="ECO:0000313" key="2">
    <source>
        <dbReference type="Proteomes" id="UP000053989"/>
    </source>
</evidence>
<dbReference type="EMBL" id="KN822178">
    <property type="protein sequence ID" value="KIM53554.1"/>
    <property type="molecule type" value="Genomic_DNA"/>
</dbReference>
<feature type="non-terminal residue" evidence="1">
    <location>
        <position position="87"/>
    </location>
</feature>
<reference evidence="2" key="2">
    <citation type="submission" date="2015-01" db="EMBL/GenBank/DDBJ databases">
        <title>Evolutionary Origins and Diversification of the Mycorrhizal Mutualists.</title>
        <authorList>
            <consortium name="DOE Joint Genome Institute"/>
            <consortium name="Mycorrhizal Genomics Consortium"/>
            <person name="Kohler A."/>
            <person name="Kuo A."/>
            <person name="Nagy L.G."/>
            <person name="Floudas D."/>
            <person name="Copeland A."/>
            <person name="Barry K.W."/>
            <person name="Cichocki N."/>
            <person name="Veneault-Fourrey C."/>
            <person name="LaButti K."/>
            <person name="Lindquist E.A."/>
            <person name="Lipzen A."/>
            <person name="Lundell T."/>
            <person name="Morin E."/>
            <person name="Murat C."/>
            <person name="Riley R."/>
            <person name="Ohm R."/>
            <person name="Sun H."/>
            <person name="Tunlid A."/>
            <person name="Henrissat B."/>
            <person name="Grigoriev I.V."/>
            <person name="Hibbett D.S."/>
            <person name="Martin F."/>
        </authorList>
    </citation>
    <scope>NUCLEOTIDE SEQUENCE [LARGE SCALE GENOMIC DNA]</scope>
    <source>
        <strain evidence="2">Foug A</strain>
    </source>
</reference>
<feature type="non-terminal residue" evidence="1">
    <location>
        <position position="1"/>
    </location>
</feature>
<dbReference type="InParanoid" id="A0A0C3DAZ6"/>
<keyword evidence="2" id="KW-1185">Reference proteome</keyword>
<name>A0A0C3DAZ6_9AGAM</name>